<dbReference type="PANTHER" id="PTHR43740:SF2">
    <property type="entry name" value="LEUCINE--TRNA LIGASE, MITOCHONDRIAL"/>
    <property type="match status" value="1"/>
</dbReference>
<keyword evidence="7" id="KW-0030">Aminoacyl-tRNA synthetase</keyword>
<evidence type="ECO:0000256" key="4">
    <source>
        <dbReference type="ARBA" id="ARBA00022741"/>
    </source>
</evidence>
<organism evidence="9 10">
    <name type="scientific">Ditylenchus dipsaci</name>
    <dbReference type="NCBI Taxonomy" id="166011"/>
    <lineage>
        <taxon>Eukaryota</taxon>
        <taxon>Metazoa</taxon>
        <taxon>Ecdysozoa</taxon>
        <taxon>Nematoda</taxon>
        <taxon>Chromadorea</taxon>
        <taxon>Rhabditida</taxon>
        <taxon>Tylenchina</taxon>
        <taxon>Tylenchomorpha</taxon>
        <taxon>Sphaerularioidea</taxon>
        <taxon>Anguinidae</taxon>
        <taxon>Anguininae</taxon>
        <taxon>Ditylenchus</taxon>
    </lineage>
</organism>
<dbReference type="WBParaSite" id="jg21106">
    <property type="protein sequence ID" value="jg21106"/>
    <property type="gene ID" value="jg21106"/>
</dbReference>
<keyword evidence="6" id="KW-0648">Protein biosynthesis</keyword>
<dbReference type="FunFam" id="3.40.50.620:FF:000060">
    <property type="entry name" value="Leucine--tRNA ligase"/>
    <property type="match status" value="1"/>
</dbReference>
<keyword evidence="9" id="KW-1185">Reference proteome</keyword>
<dbReference type="Proteomes" id="UP000887574">
    <property type="component" value="Unplaced"/>
</dbReference>
<evidence type="ECO:0000313" key="9">
    <source>
        <dbReference type="Proteomes" id="UP000887574"/>
    </source>
</evidence>
<sequence>MPEMPLQEGVIFANELHNIEKHWKDKIKNKKPKGPDSSQKTKYILPMFPYPSGKLHLGHLRVYTISDVLSRYYTLKGYNVIHPIGWDAFGLPAENAAIERGIDPETWTYSNIDLMRKQLQKTGIQFDWDREIFTCKPDYFKWTQWIFLQLYKHGYVRRTMAEVFWDPVDKTVLAAEQVDKEGRAWRSGAMVEKQLRCQWAIETPKLAKRMMRESWIGKCDVFRFLLPIKGKEVSKHEQLFDLRLKDPSDLLSTTFIVVTPKHALAEKNSMLQKDYLVDGVHVFNFLTGLNMPVVVRMKRKTAKAKEGNYGGYATSRICWIGSSPVSAHGALLFRWCWMKKGKVRCRSPKVSCLF</sequence>
<keyword evidence="4" id="KW-0547">Nucleotide-binding</keyword>
<dbReference type="GO" id="GO:0006429">
    <property type="term" value="P:leucyl-tRNA aminoacylation"/>
    <property type="evidence" value="ECO:0007669"/>
    <property type="project" value="InterPro"/>
</dbReference>
<dbReference type="InterPro" id="IPR014729">
    <property type="entry name" value="Rossmann-like_a/b/a_fold"/>
</dbReference>
<dbReference type="InterPro" id="IPR001412">
    <property type="entry name" value="aa-tRNA-synth_I_CS"/>
</dbReference>
<dbReference type="GO" id="GO:0032543">
    <property type="term" value="P:mitochondrial translation"/>
    <property type="evidence" value="ECO:0007669"/>
    <property type="project" value="TreeGrafter"/>
</dbReference>
<comment type="similarity">
    <text evidence="1">Belongs to the class-I aminoacyl-tRNA synthetase family.</text>
</comment>
<feature type="domain" description="Aminoacyl-tRNA synthetase class Ia" evidence="8">
    <location>
        <begin position="21"/>
        <end position="213"/>
    </location>
</feature>
<dbReference type="PRINTS" id="PR00985">
    <property type="entry name" value="TRNASYNTHLEU"/>
</dbReference>
<evidence type="ECO:0000256" key="3">
    <source>
        <dbReference type="ARBA" id="ARBA00022598"/>
    </source>
</evidence>
<dbReference type="PROSITE" id="PS00178">
    <property type="entry name" value="AA_TRNA_LIGASE_I"/>
    <property type="match status" value="1"/>
</dbReference>
<proteinExistence type="inferred from homology"/>
<dbReference type="EC" id="6.1.1.4" evidence="2"/>
<dbReference type="InterPro" id="IPR002300">
    <property type="entry name" value="aa-tRNA-synth_Ia"/>
</dbReference>
<protein>
    <recommendedName>
        <fullName evidence="2">leucine--tRNA ligase</fullName>
        <ecNumber evidence="2">6.1.1.4</ecNumber>
    </recommendedName>
</protein>
<dbReference type="InterPro" id="IPR002302">
    <property type="entry name" value="Leu-tRNA-ligase"/>
</dbReference>
<evidence type="ECO:0000256" key="1">
    <source>
        <dbReference type="ARBA" id="ARBA00005594"/>
    </source>
</evidence>
<keyword evidence="3" id="KW-0436">Ligase</keyword>
<dbReference type="Pfam" id="PF00133">
    <property type="entry name" value="tRNA-synt_1"/>
    <property type="match status" value="1"/>
</dbReference>
<accession>A0A915DME0</accession>
<dbReference type="PANTHER" id="PTHR43740">
    <property type="entry name" value="LEUCYL-TRNA SYNTHETASE"/>
    <property type="match status" value="1"/>
</dbReference>
<evidence type="ECO:0000256" key="5">
    <source>
        <dbReference type="ARBA" id="ARBA00022840"/>
    </source>
</evidence>
<evidence type="ECO:0000256" key="7">
    <source>
        <dbReference type="ARBA" id="ARBA00023146"/>
    </source>
</evidence>
<evidence type="ECO:0000256" key="6">
    <source>
        <dbReference type="ARBA" id="ARBA00022917"/>
    </source>
</evidence>
<dbReference type="SUPFAM" id="SSF52374">
    <property type="entry name" value="Nucleotidylyl transferase"/>
    <property type="match status" value="1"/>
</dbReference>
<evidence type="ECO:0000256" key="2">
    <source>
        <dbReference type="ARBA" id="ARBA00013164"/>
    </source>
</evidence>
<reference evidence="10" key="1">
    <citation type="submission" date="2022-11" db="UniProtKB">
        <authorList>
            <consortium name="WormBaseParasite"/>
        </authorList>
    </citation>
    <scope>IDENTIFICATION</scope>
</reference>
<evidence type="ECO:0000259" key="8">
    <source>
        <dbReference type="Pfam" id="PF00133"/>
    </source>
</evidence>
<dbReference type="GO" id="GO:0004823">
    <property type="term" value="F:leucine-tRNA ligase activity"/>
    <property type="evidence" value="ECO:0007669"/>
    <property type="project" value="UniProtKB-EC"/>
</dbReference>
<name>A0A915DME0_9BILA</name>
<dbReference type="Gene3D" id="3.40.50.620">
    <property type="entry name" value="HUPs"/>
    <property type="match status" value="1"/>
</dbReference>
<keyword evidence="5" id="KW-0067">ATP-binding</keyword>
<dbReference type="GO" id="GO:0005524">
    <property type="term" value="F:ATP binding"/>
    <property type="evidence" value="ECO:0007669"/>
    <property type="project" value="UniProtKB-KW"/>
</dbReference>
<dbReference type="GO" id="GO:0005739">
    <property type="term" value="C:mitochondrion"/>
    <property type="evidence" value="ECO:0007669"/>
    <property type="project" value="TreeGrafter"/>
</dbReference>
<dbReference type="AlphaFoldDB" id="A0A915DME0"/>
<evidence type="ECO:0000313" key="10">
    <source>
        <dbReference type="WBParaSite" id="jg21106"/>
    </source>
</evidence>